<dbReference type="PIRSF" id="PIRSF037181">
    <property type="entry name" value="DGC"/>
    <property type="match status" value="1"/>
</dbReference>
<name>A4J1Z6_DESRM</name>
<accession>A4J1Z6</accession>
<dbReference type="EMBL" id="CP000612">
    <property type="protein sequence ID" value="ABO49099.1"/>
    <property type="molecule type" value="Genomic_DNA"/>
</dbReference>
<gene>
    <name evidence="1" type="ordered locus">Dred_0555</name>
</gene>
<evidence type="ECO:0000313" key="1">
    <source>
        <dbReference type="EMBL" id="ABO49099.1"/>
    </source>
</evidence>
<protein>
    <recommendedName>
        <fullName evidence="3">Zinc-binding protein</fullName>
    </recommendedName>
</protein>
<dbReference type="KEGG" id="drm:Dred_0555"/>
<organism evidence="1 2">
    <name type="scientific">Desulforamulus reducens (strain ATCC BAA-1160 / DSM 100696 / MI-1)</name>
    <name type="common">Desulfotomaculum reducens</name>
    <dbReference type="NCBI Taxonomy" id="349161"/>
    <lineage>
        <taxon>Bacteria</taxon>
        <taxon>Bacillati</taxon>
        <taxon>Bacillota</taxon>
        <taxon>Clostridia</taxon>
        <taxon>Eubacteriales</taxon>
        <taxon>Peptococcaceae</taxon>
        <taxon>Desulforamulus</taxon>
    </lineage>
</organism>
<dbReference type="AlphaFoldDB" id="A4J1Z6"/>
<reference evidence="1 2" key="1">
    <citation type="submission" date="2007-03" db="EMBL/GenBank/DDBJ databases">
        <title>Complete sequence of Desulfotomaculum reducens MI-1.</title>
        <authorList>
            <consortium name="US DOE Joint Genome Institute"/>
            <person name="Copeland A."/>
            <person name="Lucas S."/>
            <person name="Lapidus A."/>
            <person name="Barry K."/>
            <person name="Detter J.C."/>
            <person name="Glavina del Rio T."/>
            <person name="Hammon N."/>
            <person name="Israni S."/>
            <person name="Dalin E."/>
            <person name="Tice H."/>
            <person name="Pitluck S."/>
            <person name="Sims D."/>
            <person name="Brettin T."/>
            <person name="Bruce D."/>
            <person name="Han C."/>
            <person name="Tapia R."/>
            <person name="Schmutz J."/>
            <person name="Larimer F."/>
            <person name="Land M."/>
            <person name="Hauser L."/>
            <person name="Kyrpides N."/>
            <person name="Kim E."/>
            <person name="Tebo B.M."/>
            <person name="Richardson P."/>
        </authorList>
    </citation>
    <scope>NUCLEOTIDE SEQUENCE [LARGE SCALE GENOMIC DNA]</scope>
    <source>
        <strain evidence="1 2">MI-1</strain>
    </source>
</reference>
<dbReference type="HOGENOM" id="CLU_143943_0_0_9"/>
<dbReference type="STRING" id="349161.Dred_0555"/>
<keyword evidence="2" id="KW-1185">Reference proteome</keyword>
<dbReference type="eggNOG" id="COG4273">
    <property type="taxonomic scope" value="Bacteria"/>
</dbReference>
<sequence>MSNCDCGCSSAPVLFFSCSGGSNVGQIANDVCRQLTMDGQGKLFCLAGVGGKIGSFVEKAKDGSKVIVIDGCNLHCARKILENADIPINTHIVLTDLGVAKNNNLINEQTVIHENKVKILQIIMENNK</sequence>
<evidence type="ECO:0008006" key="3">
    <source>
        <dbReference type="Google" id="ProtNLM"/>
    </source>
</evidence>
<dbReference type="InterPro" id="IPR014958">
    <property type="entry name" value="DGC"/>
</dbReference>
<dbReference type="RefSeq" id="WP_011876936.1">
    <property type="nucleotide sequence ID" value="NC_009253.1"/>
</dbReference>
<evidence type="ECO:0000313" key="2">
    <source>
        <dbReference type="Proteomes" id="UP000001556"/>
    </source>
</evidence>
<dbReference type="OrthoDB" id="1682385at2"/>
<proteinExistence type="predicted"/>
<dbReference type="Pfam" id="PF08859">
    <property type="entry name" value="DGC"/>
    <property type="match status" value="1"/>
</dbReference>
<dbReference type="Proteomes" id="UP000001556">
    <property type="component" value="Chromosome"/>
</dbReference>